<comment type="caution">
    <text evidence="3">The sequence shown here is derived from an EMBL/GenBank/DDBJ whole genome shotgun (WGS) entry which is preliminary data.</text>
</comment>
<sequence length="350" mass="38549">MSLVSTACTPLHANEPQHQLTNPTGSEGETARLEEEVANFDTEHYWSTVHPFSYNTIKYNVLAARETVPSASSPAPEPEASDAVQPMDVSTSEISSVPPSTPIPTHDFDVPISSTDTTPVRPNRPSPNEPISSFLARLRPSSTLSTSPTGSWIYTTSYSYEQPQADLKKLVADGTKALKAHEEAIAQVRAEHAKKPKRKQTPAALTRELTQHRKDLENTLFNLARHTNVVSGKWLLFVLPEKVDEVWGIVAEATAKGELGFGAKVATAAVAADDDDDAKKARLIAIYTKDYEDRADVERVLRKMAALKLVDLDGRPVYYKCDAYTHLDIRGGNKWGLRASMYSSRDFGKK</sequence>
<feature type="compositionally biased region" description="Polar residues" evidence="2">
    <location>
        <begin position="16"/>
        <end position="27"/>
    </location>
</feature>
<feature type="compositionally biased region" description="Low complexity" evidence="2">
    <location>
        <begin position="89"/>
        <end position="98"/>
    </location>
</feature>
<dbReference type="Gene3D" id="3.30.760.10">
    <property type="entry name" value="RNA Cap, Translation Initiation Factor Eif4e"/>
    <property type="match status" value="1"/>
</dbReference>
<proteinExistence type="inferred from homology"/>
<dbReference type="AlphaFoldDB" id="A0A9W5ZUT2"/>
<organism evidence="3 4">
    <name type="scientific">Aspergillus niger</name>
    <dbReference type="NCBI Taxonomy" id="5061"/>
    <lineage>
        <taxon>Eukaryota</taxon>
        <taxon>Fungi</taxon>
        <taxon>Dikarya</taxon>
        <taxon>Ascomycota</taxon>
        <taxon>Pezizomycotina</taxon>
        <taxon>Eurotiomycetes</taxon>
        <taxon>Eurotiomycetidae</taxon>
        <taxon>Eurotiales</taxon>
        <taxon>Aspergillaceae</taxon>
        <taxon>Aspergillus</taxon>
        <taxon>Aspergillus subgen. Circumdati</taxon>
    </lineage>
</organism>
<evidence type="ECO:0000256" key="2">
    <source>
        <dbReference type="SAM" id="MobiDB-lite"/>
    </source>
</evidence>
<dbReference type="EMBL" id="BRPB01000009">
    <property type="protein sequence ID" value="GLA46834.1"/>
    <property type="molecule type" value="Genomic_DNA"/>
</dbReference>
<feature type="region of interest" description="Disordered" evidence="2">
    <location>
        <begin position="69"/>
        <end position="109"/>
    </location>
</feature>
<comment type="similarity">
    <text evidence="1">Belongs to the UPF0696 family.</text>
</comment>
<evidence type="ECO:0000313" key="3">
    <source>
        <dbReference type="EMBL" id="GLA46834.1"/>
    </source>
</evidence>
<accession>A0A9W5ZUT2</accession>
<dbReference type="InterPro" id="IPR015034">
    <property type="entry name" value="Bles03"/>
</dbReference>
<evidence type="ECO:0000256" key="1">
    <source>
        <dbReference type="ARBA" id="ARBA00010568"/>
    </source>
</evidence>
<dbReference type="InterPro" id="IPR023398">
    <property type="entry name" value="TIF_eIF4e-like"/>
</dbReference>
<gene>
    <name evidence="3" type="ORF">AnigIFM63604_011435</name>
</gene>
<dbReference type="PANTHER" id="PTHR31977">
    <property type="entry name" value="UPF0696 PROTEIN C11ORF68"/>
    <property type="match status" value="1"/>
</dbReference>
<dbReference type="Proteomes" id="UP001144191">
    <property type="component" value="Unassembled WGS sequence"/>
</dbReference>
<feature type="region of interest" description="Disordered" evidence="2">
    <location>
        <begin position="1"/>
        <end position="29"/>
    </location>
</feature>
<reference evidence="3" key="1">
    <citation type="submission" date="2022-07" db="EMBL/GenBank/DDBJ databases">
        <title>Taxonomy of Aspergillus series Nigri: significant species reduction supported by multi-species coalescent approaches.</title>
        <authorList>
            <person name="Bian C."/>
            <person name="Kusuya Y."/>
            <person name="Sklenar F."/>
            <person name="D'hooge E."/>
            <person name="Yaguchi T."/>
            <person name="Takahashi H."/>
            <person name="Hubka V."/>
        </authorList>
    </citation>
    <scope>NUCLEOTIDE SEQUENCE</scope>
    <source>
        <strain evidence="3">IFM 63604</strain>
    </source>
</reference>
<protein>
    <recommendedName>
        <fullName evidence="5">DUF1917-domain-containing protein</fullName>
    </recommendedName>
</protein>
<evidence type="ECO:0000313" key="4">
    <source>
        <dbReference type="Proteomes" id="UP001144191"/>
    </source>
</evidence>
<dbReference type="SUPFAM" id="SSF55418">
    <property type="entry name" value="eIF4e-like"/>
    <property type="match status" value="1"/>
</dbReference>
<evidence type="ECO:0008006" key="5">
    <source>
        <dbReference type="Google" id="ProtNLM"/>
    </source>
</evidence>
<dbReference type="PANTHER" id="PTHR31977:SF1">
    <property type="entry name" value="UPF0696 PROTEIN C11ORF68"/>
    <property type="match status" value="1"/>
</dbReference>
<dbReference type="Pfam" id="PF08939">
    <property type="entry name" value="Bles03"/>
    <property type="match status" value="1"/>
</dbReference>
<name>A0A9W5ZUT2_ASPNG</name>